<dbReference type="PANTHER" id="PTHR43968">
    <property type="match status" value="1"/>
</dbReference>
<keyword evidence="3" id="KW-1185">Reference proteome</keyword>
<dbReference type="VEuPathDB" id="FungiDB:Z517_07559"/>
<dbReference type="Pfam" id="PF13409">
    <property type="entry name" value="GST_N_2"/>
    <property type="match status" value="1"/>
</dbReference>
<sequence length="239" mass="27360">MSDEVILYDLPSKGGFSWSLNPWKTRLVLNYKGIPYKTEWVEYPDLKPTFTKFGIPPNTNQPWEYTSPAVRLPSGEYVMESRAIVDKLEKLYPSPPLYLDSPYLARVEQLLPKVATAFRPIFMPGVPKTFLNPPSYAYFVASREKSVGMTLDEYEAKNAEQAWKDVEAPVKELGELYAENPDGPFLLGKQLSYADIMVLGFLRMIDRLGHKERFLALEGGDKLRALYEASAKWLERDSY</sequence>
<protein>
    <recommendedName>
        <fullName evidence="1">GST N-terminal domain-containing protein</fullName>
    </recommendedName>
</protein>
<dbReference type="InterPro" id="IPR054416">
    <property type="entry name" value="GST_UstS-like_C"/>
</dbReference>
<dbReference type="SUPFAM" id="SSF47616">
    <property type="entry name" value="GST C-terminal domain-like"/>
    <property type="match status" value="1"/>
</dbReference>
<dbReference type="CDD" id="cd00299">
    <property type="entry name" value="GST_C_family"/>
    <property type="match status" value="1"/>
</dbReference>
<name>A0A0D2DJ78_9EURO</name>
<evidence type="ECO:0000259" key="1">
    <source>
        <dbReference type="PROSITE" id="PS50404"/>
    </source>
</evidence>
<organism evidence="2 3">
    <name type="scientific">Fonsecaea pedrosoi CBS 271.37</name>
    <dbReference type="NCBI Taxonomy" id="1442368"/>
    <lineage>
        <taxon>Eukaryota</taxon>
        <taxon>Fungi</taxon>
        <taxon>Dikarya</taxon>
        <taxon>Ascomycota</taxon>
        <taxon>Pezizomycotina</taxon>
        <taxon>Eurotiomycetes</taxon>
        <taxon>Chaetothyriomycetidae</taxon>
        <taxon>Chaetothyriales</taxon>
        <taxon>Herpotrichiellaceae</taxon>
        <taxon>Fonsecaea</taxon>
    </lineage>
</organism>
<dbReference type="Gene3D" id="3.40.30.10">
    <property type="entry name" value="Glutaredoxin"/>
    <property type="match status" value="1"/>
</dbReference>
<dbReference type="SUPFAM" id="SSF52833">
    <property type="entry name" value="Thioredoxin-like"/>
    <property type="match status" value="1"/>
</dbReference>
<dbReference type="PROSITE" id="PS50404">
    <property type="entry name" value="GST_NTER"/>
    <property type="match status" value="1"/>
</dbReference>
<dbReference type="OrthoDB" id="4951845at2759"/>
<accession>A0A0D2DJ78</accession>
<dbReference type="Pfam" id="PF22041">
    <property type="entry name" value="GST_C_7"/>
    <property type="match status" value="1"/>
</dbReference>
<dbReference type="RefSeq" id="XP_013281534.1">
    <property type="nucleotide sequence ID" value="XM_013426080.1"/>
</dbReference>
<evidence type="ECO:0000313" key="2">
    <source>
        <dbReference type="EMBL" id="KIW77726.1"/>
    </source>
</evidence>
<dbReference type="PANTHER" id="PTHR43968:SF6">
    <property type="entry name" value="GLUTATHIONE S-TRANSFERASE OMEGA"/>
    <property type="match status" value="1"/>
</dbReference>
<reference evidence="2 3" key="1">
    <citation type="submission" date="2015-01" db="EMBL/GenBank/DDBJ databases">
        <title>The Genome Sequence of Fonsecaea pedrosoi CBS 271.37.</title>
        <authorList>
            <consortium name="The Broad Institute Genomics Platform"/>
            <person name="Cuomo C."/>
            <person name="de Hoog S."/>
            <person name="Gorbushina A."/>
            <person name="Stielow B."/>
            <person name="Teixiera M."/>
            <person name="Abouelleil A."/>
            <person name="Chapman S.B."/>
            <person name="Priest M."/>
            <person name="Young S.K."/>
            <person name="Wortman J."/>
            <person name="Nusbaum C."/>
            <person name="Birren B."/>
        </authorList>
    </citation>
    <scope>NUCLEOTIDE SEQUENCE [LARGE SCALE GENOMIC DNA]</scope>
    <source>
        <strain evidence="2 3">CBS 271.37</strain>
    </source>
</reference>
<feature type="domain" description="GST N-terminal" evidence="1">
    <location>
        <begin position="9"/>
        <end position="96"/>
    </location>
</feature>
<proteinExistence type="predicted"/>
<dbReference type="EMBL" id="KN846973">
    <property type="protein sequence ID" value="KIW77726.1"/>
    <property type="molecule type" value="Genomic_DNA"/>
</dbReference>
<dbReference type="GO" id="GO:0005737">
    <property type="term" value="C:cytoplasm"/>
    <property type="evidence" value="ECO:0007669"/>
    <property type="project" value="TreeGrafter"/>
</dbReference>
<dbReference type="Proteomes" id="UP000053029">
    <property type="component" value="Unassembled WGS sequence"/>
</dbReference>
<dbReference type="HOGENOM" id="CLU_011226_4_3_1"/>
<dbReference type="InterPro" id="IPR036282">
    <property type="entry name" value="Glutathione-S-Trfase_C_sf"/>
</dbReference>
<dbReference type="AlphaFoldDB" id="A0A0D2DJ78"/>
<dbReference type="InterPro" id="IPR004045">
    <property type="entry name" value="Glutathione_S-Trfase_N"/>
</dbReference>
<dbReference type="InterPro" id="IPR036249">
    <property type="entry name" value="Thioredoxin-like_sf"/>
</dbReference>
<dbReference type="InterPro" id="IPR050983">
    <property type="entry name" value="GST_Omega/HSP26"/>
</dbReference>
<dbReference type="STRING" id="1442368.A0A0D2DJ78"/>
<gene>
    <name evidence="2" type="ORF">Z517_07559</name>
</gene>
<evidence type="ECO:0000313" key="3">
    <source>
        <dbReference type="Proteomes" id="UP000053029"/>
    </source>
</evidence>
<dbReference type="GeneID" id="25307049"/>
<dbReference type="Gene3D" id="1.20.1050.10">
    <property type="match status" value="1"/>
</dbReference>